<dbReference type="Proteomes" id="UP000244173">
    <property type="component" value="Chromosome"/>
</dbReference>
<reference evidence="1 2" key="1">
    <citation type="submission" date="2018-04" db="EMBL/GenBank/DDBJ databases">
        <title>Denitrifier Microvirgula.</title>
        <authorList>
            <person name="Anderson E."/>
            <person name="Jang J."/>
            <person name="Ishii S."/>
        </authorList>
    </citation>
    <scope>NUCLEOTIDE SEQUENCE [LARGE SCALE GENOMIC DNA]</scope>
    <source>
        <strain evidence="1 2">BE2.4</strain>
    </source>
</reference>
<keyword evidence="2" id="KW-1185">Reference proteome</keyword>
<name>A0A2S0PCX1_9NEIS</name>
<dbReference type="RefSeq" id="WP_028499153.1">
    <property type="nucleotide sequence ID" value="NZ_CP028519.1"/>
</dbReference>
<dbReference type="KEGG" id="maer:DAI18_15220"/>
<evidence type="ECO:0000313" key="2">
    <source>
        <dbReference type="Proteomes" id="UP000244173"/>
    </source>
</evidence>
<dbReference type="AlphaFoldDB" id="A0A2S0PCX1"/>
<evidence type="ECO:0000313" key="1">
    <source>
        <dbReference type="EMBL" id="AVY95238.1"/>
    </source>
</evidence>
<protein>
    <submittedName>
        <fullName evidence="1">Uncharacterized protein</fullName>
    </submittedName>
</protein>
<gene>
    <name evidence="1" type="ORF">DAI18_15220</name>
</gene>
<proteinExistence type="predicted"/>
<organism evidence="1 2">
    <name type="scientific">Microvirgula aerodenitrificans</name>
    <dbReference type="NCBI Taxonomy" id="57480"/>
    <lineage>
        <taxon>Bacteria</taxon>
        <taxon>Pseudomonadati</taxon>
        <taxon>Pseudomonadota</taxon>
        <taxon>Betaproteobacteria</taxon>
        <taxon>Neisseriales</taxon>
        <taxon>Aquaspirillaceae</taxon>
        <taxon>Microvirgula</taxon>
    </lineage>
</organism>
<accession>A0A2S0PCX1</accession>
<sequence length="64" mass="6720">MNALTVLKLLIAAVVSVSCLLVIPVANAFVRVKSDELVCLQSGKQPSTIAALEACQARTPKARV</sequence>
<dbReference type="EMBL" id="CP028519">
    <property type="protein sequence ID" value="AVY95238.1"/>
    <property type="molecule type" value="Genomic_DNA"/>
</dbReference>